<dbReference type="Proteomes" id="UP000182715">
    <property type="component" value="Unassembled WGS sequence"/>
</dbReference>
<dbReference type="OMA" id="PDEKMDW"/>
<evidence type="ECO:0000313" key="1">
    <source>
        <dbReference type="EMBL" id="CRY98472.1"/>
    </source>
</evidence>
<evidence type="ECO:0000313" key="2">
    <source>
        <dbReference type="Proteomes" id="UP000182715"/>
    </source>
</evidence>
<sequence>MENGQRNNRFPLEKRIFYLEHSGRYLMICALSDYSQNKHTVVMANFIYPDEKTDWRNLDDLFNELVLEELQASFMDWHPTVEEAISRHLEDFS</sequence>
<dbReference type="AlphaFoldDB" id="A0A0H5QS60"/>
<name>A0A0H5QS60_NEIMI</name>
<reference evidence="1 2" key="1">
    <citation type="submission" date="2014-11" db="EMBL/GenBank/DDBJ databases">
        <authorList>
            <person name="Diene M.Seydina."/>
        </authorList>
    </citation>
    <scope>NUCLEOTIDE SEQUENCE [LARGE SCALE GENOMIC DNA]</scope>
    <source>
        <strain evidence="1 2">Neisseria meningitidis CHUV</strain>
    </source>
</reference>
<accession>A0A0H5QS60</accession>
<protein>
    <submittedName>
        <fullName evidence="1">Uncharacterized protein</fullName>
    </submittedName>
</protein>
<dbReference type="EMBL" id="CVTF01000093">
    <property type="protein sequence ID" value="CRY98472.1"/>
    <property type="molecule type" value="Genomic_DNA"/>
</dbReference>
<proteinExistence type="predicted"/>
<organism evidence="1 2">
    <name type="scientific">Neisseria meningitidis serogroup B</name>
    <dbReference type="NCBI Taxonomy" id="491"/>
    <lineage>
        <taxon>Bacteria</taxon>
        <taxon>Pseudomonadati</taxon>
        <taxon>Pseudomonadota</taxon>
        <taxon>Betaproteobacteria</taxon>
        <taxon>Neisseriales</taxon>
        <taxon>Neisseriaceae</taxon>
        <taxon>Neisseria</taxon>
    </lineage>
</organism>